<dbReference type="Proteomes" id="UP000001491">
    <property type="component" value="Chromosome"/>
</dbReference>
<name>C5J6B6_MESCH</name>
<feature type="compositionally biased region" description="Basic and acidic residues" evidence="1">
    <location>
        <begin position="269"/>
        <end position="280"/>
    </location>
</feature>
<proteinExistence type="predicted"/>
<evidence type="ECO:0000313" key="3">
    <source>
        <dbReference type="Proteomes" id="UP000001491"/>
    </source>
</evidence>
<reference evidence="3" key="1">
    <citation type="journal article" date="2009" name="BMC Bioinformatics">
        <title>The Mycoplasma conjunctivae genome sequencing, annotation and analysis.</title>
        <authorList>
            <person name="Calderon-Copete S.P."/>
            <person name="Wigger G."/>
            <person name="Wunderlin C."/>
            <person name="Schmidheini T."/>
            <person name="Frey J."/>
            <person name="Quail M.A."/>
            <person name="Falquet L."/>
        </authorList>
    </citation>
    <scope>NUCLEOTIDE SEQUENCE [LARGE SCALE GENOMIC DNA]</scope>
    <source>
        <strain evidence="3">ATCC 25834 / NCTC 10147 / HRC/581</strain>
    </source>
</reference>
<dbReference type="EMBL" id="FM864216">
    <property type="protein sequence ID" value="CAT05008.1"/>
    <property type="molecule type" value="Genomic_DNA"/>
</dbReference>
<dbReference type="eggNOG" id="ENOG5032EUR">
    <property type="taxonomic scope" value="Bacteria"/>
</dbReference>
<evidence type="ECO:0000256" key="1">
    <source>
        <dbReference type="SAM" id="MobiDB-lite"/>
    </source>
</evidence>
<evidence type="ECO:0008006" key="4">
    <source>
        <dbReference type="Google" id="ProtNLM"/>
    </source>
</evidence>
<dbReference type="AlphaFoldDB" id="C5J6B6"/>
<evidence type="ECO:0000313" key="2">
    <source>
        <dbReference type="EMBL" id="CAT05008.1"/>
    </source>
</evidence>
<dbReference type="HOGENOM" id="CLU_665372_0_0_14"/>
<dbReference type="PROSITE" id="PS51257">
    <property type="entry name" value="PROKAR_LIPOPROTEIN"/>
    <property type="match status" value="1"/>
</dbReference>
<gene>
    <name evidence="2" type="ordered locus">MCJ_003170</name>
</gene>
<accession>C5J6B6</accession>
<feature type="region of interest" description="Disordered" evidence="1">
    <location>
        <begin position="269"/>
        <end position="296"/>
    </location>
</feature>
<dbReference type="KEGG" id="mco:MCJ_003170"/>
<sequence>MKWIKILVLTTTSLLFLTSCIEIDYHRNENVYQQETKDTTTNSLIVSNQKARFASVVEGQVGNQVLTANYLNLASSTPIDWSKLGQHDVDYQGFEKVATNFFNIVKIKNQEGLNNSVINKFLKLKDIDFVFSFERPQINNSNSEFDFPAEDNNFENQVDLDVSKLKKFEQAFAKNELEIMKANNPDLFFSQRENFLFFEQLLIDKQQEWNPNLKTLFANNLFNNHLVLISKTQKLIQKIILEIIEVENFSKLVINEIIDKLNKEKVAKEAKKNKANKDNPDLSNSHKTSNQEEKEEEMITKQELKILEDFKTNIQNLNQDIANFLDPAVHFSISKKYVFLNDESILVNNQLFYKQIINYYNQYLRKYVTYFQIRNPFNLLTQAKQELIDKYFYPLIDNEKILIN</sequence>
<protein>
    <recommendedName>
        <fullName evidence="4">Lipoprotein</fullName>
    </recommendedName>
</protein>
<keyword evidence="3" id="KW-1185">Reference proteome</keyword>
<organism evidence="2 3">
    <name type="scientific">Mesomycoplasma conjunctivae (strain ATCC 25834 / NCTC 10147 / HRC/581)</name>
    <name type="common">Mycoplasma conjunctivae</name>
    <dbReference type="NCBI Taxonomy" id="572263"/>
    <lineage>
        <taxon>Bacteria</taxon>
        <taxon>Bacillati</taxon>
        <taxon>Mycoplasmatota</taxon>
        <taxon>Mycoplasmoidales</taxon>
        <taxon>Metamycoplasmataceae</taxon>
        <taxon>Mesomycoplasma</taxon>
    </lineage>
</organism>